<protein>
    <submittedName>
        <fullName evidence="2">Uncharacterized protein</fullName>
    </submittedName>
</protein>
<comment type="caution">
    <text evidence="2">The sequence shown here is derived from an EMBL/GenBank/DDBJ whole genome shotgun (WGS) entry which is preliminary data.</text>
</comment>
<gene>
    <name evidence="2" type="ORF">HA338_08360</name>
</gene>
<sequence>MTQLKILFADDEIPDRKSVGDDLGKEIPYEKVLEDELKKPINSKKYSLWRHKKALDDISKLTVANSYKDAIKLAEDKEQQFDIAIIDLHWNDYKENKNAGFEICEKLEENSQAFKIVYSTRLNENPELRKKIIDLNALPLHKIYTNRIDDKQIEKSCDQLKSVVLFFEMIKDQGTYLTITERKTKIKGLDASLSESSDILKISKNQQKWYFRVMIALWTFFIIYFFYQISTTGLSDEITFVFDVFTVLVGSILYKLISSNQENIMKILEERQTIVRQLRD</sequence>
<keyword evidence="1" id="KW-0812">Transmembrane</keyword>
<reference evidence="2" key="1">
    <citation type="journal article" date="2020" name="bioRxiv">
        <title>A rank-normalized archaeal taxonomy based on genome phylogeny resolves widespread incomplete and uneven classifications.</title>
        <authorList>
            <person name="Rinke C."/>
            <person name="Chuvochina M."/>
            <person name="Mussig A.J."/>
            <person name="Chaumeil P.-A."/>
            <person name="Waite D.W."/>
            <person name="Whitman W.B."/>
            <person name="Parks D.H."/>
            <person name="Hugenholtz P."/>
        </authorList>
    </citation>
    <scope>NUCLEOTIDE SEQUENCE</scope>
    <source>
        <strain evidence="2">UBA8876</strain>
    </source>
</reference>
<dbReference type="EMBL" id="DUJU01000096">
    <property type="protein sequence ID" value="HIH94040.1"/>
    <property type="molecule type" value="Genomic_DNA"/>
</dbReference>
<evidence type="ECO:0000256" key="1">
    <source>
        <dbReference type="SAM" id="Phobius"/>
    </source>
</evidence>
<dbReference type="Gene3D" id="3.40.50.2300">
    <property type="match status" value="1"/>
</dbReference>
<feature type="transmembrane region" description="Helical" evidence="1">
    <location>
        <begin position="239"/>
        <end position="257"/>
    </location>
</feature>
<keyword evidence="1" id="KW-0472">Membrane</keyword>
<organism evidence="2 3">
    <name type="scientific">Methanosarcina acetivorans</name>
    <dbReference type="NCBI Taxonomy" id="2214"/>
    <lineage>
        <taxon>Archaea</taxon>
        <taxon>Methanobacteriati</taxon>
        <taxon>Methanobacteriota</taxon>
        <taxon>Stenosarchaea group</taxon>
        <taxon>Methanomicrobia</taxon>
        <taxon>Methanosarcinales</taxon>
        <taxon>Methanosarcinaceae</taxon>
        <taxon>Methanosarcina</taxon>
    </lineage>
</organism>
<evidence type="ECO:0000313" key="3">
    <source>
        <dbReference type="Proteomes" id="UP000600774"/>
    </source>
</evidence>
<name>A0A832WAB1_9EURY</name>
<dbReference type="GeneID" id="1473958"/>
<accession>A0A832WAB1</accession>
<dbReference type="AlphaFoldDB" id="A0A832WAB1"/>
<feature type="transmembrane region" description="Helical" evidence="1">
    <location>
        <begin position="209"/>
        <end position="227"/>
    </location>
</feature>
<keyword evidence="1" id="KW-1133">Transmembrane helix</keyword>
<dbReference type="Proteomes" id="UP000600774">
    <property type="component" value="Unassembled WGS sequence"/>
</dbReference>
<dbReference type="RefSeq" id="WP_011022060.1">
    <property type="nucleotide sequence ID" value="NZ_DUJU01000096.1"/>
</dbReference>
<proteinExistence type="predicted"/>
<evidence type="ECO:0000313" key="2">
    <source>
        <dbReference type="EMBL" id="HIH94040.1"/>
    </source>
</evidence>